<evidence type="ECO:0000256" key="2">
    <source>
        <dbReference type="ARBA" id="ARBA00004489"/>
    </source>
</evidence>
<evidence type="ECO:0000313" key="12">
    <source>
        <dbReference type="EMBL" id="EHB06933.1"/>
    </source>
</evidence>
<accession>G5BCC3</accession>
<evidence type="ECO:0000256" key="7">
    <source>
        <dbReference type="ARBA" id="ARBA00023054"/>
    </source>
</evidence>
<organism evidence="12 13">
    <name type="scientific">Heterocephalus glaber</name>
    <name type="common">Naked mole rat</name>
    <dbReference type="NCBI Taxonomy" id="10181"/>
    <lineage>
        <taxon>Eukaryota</taxon>
        <taxon>Metazoa</taxon>
        <taxon>Chordata</taxon>
        <taxon>Craniata</taxon>
        <taxon>Vertebrata</taxon>
        <taxon>Euteleostomi</taxon>
        <taxon>Mammalia</taxon>
        <taxon>Eutheria</taxon>
        <taxon>Euarchontoglires</taxon>
        <taxon>Glires</taxon>
        <taxon>Rodentia</taxon>
        <taxon>Hystricomorpha</taxon>
        <taxon>Bathyergidae</taxon>
        <taxon>Heterocephalus</taxon>
    </lineage>
</organism>
<dbReference type="FunCoup" id="G5BCC3">
    <property type="interactions" value="91"/>
</dbReference>
<sequence length="707" mass="78513">MATAPGPAGIAMGSVGSLLERQDFSPEELRAVLARSRGPRQPDGLLRKGLGQRELLSYLHLPKKDGKTTKRVPRSEATDYATLYYREHPRAGDFSKTSLPERGRFDKCRIRPSVFKPSGSTGKGFLSMQSLAAHKGQKLWRSNGSLHTLACHPPLSPGPRASEARAQLLHALSLDEGGPEPEPSLSDSSSGGSFELRAVLARSRGPRQPDGLLRKGLGQRELLSYLHLPKKDGKTTKRVPRSEATDYATLYYREHPRAGDFSKTSLPERGRFDKCRIRPSVFKPSGSTGKGFLSMQSLAAHKGQKLWRSNGSLHTLACHPPLSPGPRASEARAQLLHALSLDEGGPEPEPSLSDSSSGGSFGRSPGARPSPFSSSLGHIDRLGGSLDRAPRSPKEAGPLAVLSCLPEPPPPYELSCPTADEVVALLPETCEELKRDFGDQDDTNPFTQVLQERQWLWLAELKRLYVERLHEVAQKAERSQRNLQLQLFMAQQEQRRLRKELRIQQGLGPERPPGSLPEADPGARAEEEARWEVCQKTAEISLLKQQLREAQAELAQKLAEIFNLKTQLRGSQAQAQAQDAELARLREAVRSLQEQAPREEAPGSCETDDCKSRGLLGEAGGSESGDGAEQLRAELLQERLRGQEQALRFEHERRTWQEEKEQVLRYQREIQGGYVDMYRRNQALEQELRELREPLAPWSPRLESSKI</sequence>
<gene>
    <name evidence="12" type="ORF">GW7_14862</name>
</gene>
<evidence type="ECO:0000256" key="11">
    <source>
        <dbReference type="SAM" id="MobiDB-lite"/>
    </source>
</evidence>
<comment type="similarity">
    <text evidence="4">Belongs to the N4BP3 family.</text>
</comment>
<feature type="coiled-coil region" evidence="10">
    <location>
        <begin position="466"/>
        <end position="493"/>
    </location>
</feature>
<feature type="region of interest" description="Disordered" evidence="11">
    <location>
        <begin position="504"/>
        <end position="528"/>
    </location>
</feature>
<dbReference type="InParanoid" id="G5BCC3"/>
<evidence type="ECO:0000256" key="9">
    <source>
        <dbReference type="ARBA" id="ARBA00023329"/>
    </source>
</evidence>
<evidence type="ECO:0000256" key="4">
    <source>
        <dbReference type="ARBA" id="ARBA00010640"/>
    </source>
</evidence>
<dbReference type="Proteomes" id="UP000006813">
    <property type="component" value="Unassembled WGS sequence"/>
</dbReference>
<feature type="region of interest" description="Disordered" evidence="11">
    <location>
        <begin position="592"/>
        <end position="628"/>
    </location>
</feature>
<proteinExistence type="inferred from homology"/>
<dbReference type="InterPro" id="IPR033571">
    <property type="entry name" value="N4BP3"/>
</dbReference>
<evidence type="ECO:0000256" key="5">
    <source>
        <dbReference type="ARBA" id="ARBA00022473"/>
    </source>
</evidence>
<keyword evidence="7 10" id="KW-0175">Coiled coil</keyword>
<evidence type="ECO:0000256" key="3">
    <source>
        <dbReference type="ARBA" id="ARBA00004541"/>
    </source>
</evidence>
<dbReference type="GO" id="GO:0007399">
    <property type="term" value="P:nervous system development"/>
    <property type="evidence" value="ECO:0007669"/>
    <property type="project" value="UniProtKB-KW"/>
</dbReference>
<keyword evidence="5" id="KW-0217">Developmental protein</keyword>
<reference evidence="12 13" key="1">
    <citation type="journal article" date="2011" name="Nature">
        <title>Genome sequencing reveals insights into physiology and longevity of the naked mole rat.</title>
        <authorList>
            <person name="Kim E.B."/>
            <person name="Fang X."/>
            <person name="Fushan A.A."/>
            <person name="Huang Z."/>
            <person name="Lobanov A.V."/>
            <person name="Han L."/>
            <person name="Marino S.M."/>
            <person name="Sun X."/>
            <person name="Turanov A.A."/>
            <person name="Yang P."/>
            <person name="Yim S.H."/>
            <person name="Zhao X."/>
            <person name="Kasaikina M.V."/>
            <person name="Stoletzki N."/>
            <person name="Peng C."/>
            <person name="Polak P."/>
            <person name="Xiong Z."/>
            <person name="Kiezun A."/>
            <person name="Zhu Y."/>
            <person name="Chen Y."/>
            <person name="Kryukov G.V."/>
            <person name="Zhang Q."/>
            <person name="Peshkin L."/>
            <person name="Yang L."/>
            <person name="Bronson R.T."/>
            <person name="Buffenstein R."/>
            <person name="Wang B."/>
            <person name="Han C."/>
            <person name="Li Q."/>
            <person name="Chen L."/>
            <person name="Zhao W."/>
            <person name="Sunyaev S.R."/>
            <person name="Park T.J."/>
            <person name="Zhang G."/>
            <person name="Wang J."/>
            <person name="Gladyshev V.N."/>
        </authorList>
    </citation>
    <scope>NUCLEOTIDE SEQUENCE [LARGE SCALE GENOMIC DNA]</scope>
</reference>
<dbReference type="GO" id="GO:0031410">
    <property type="term" value="C:cytoplasmic vesicle"/>
    <property type="evidence" value="ECO:0007669"/>
    <property type="project" value="UniProtKB-SubCell"/>
</dbReference>
<evidence type="ECO:0000256" key="8">
    <source>
        <dbReference type="ARBA" id="ARBA00023273"/>
    </source>
</evidence>
<keyword evidence="6" id="KW-0524">Neurogenesis</keyword>
<dbReference type="STRING" id="10181.G5BCC3"/>
<dbReference type="Pfam" id="PF06818">
    <property type="entry name" value="Fez1"/>
    <property type="match status" value="1"/>
</dbReference>
<dbReference type="EMBL" id="JH169536">
    <property type="protein sequence ID" value="EHB06933.1"/>
    <property type="molecule type" value="Genomic_DNA"/>
</dbReference>
<dbReference type="eggNOG" id="ENOG502QVNK">
    <property type="taxonomic scope" value="Eukaryota"/>
</dbReference>
<dbReference type="PANTHER" id="PTHR32274">
    <property type="entry name" value="NEDD4-BINDING PROTEIN 3"/>
    <property type="match status" value="1"/>
</dbReference>
<dbReference type="AlphaFoldDB" id="G5BCC3"/>
<name>G5BCC3_HETGA</name>
<dbReference type="GO" id="GO:0030424">
    <property type="term" value="C:axon"/>
    <property type="evidence" value="ECO:0007669"/>
    <property type="project" value="UniProtKB-SubCell"/>
</dbReference>
<keyword evidence="9" id="KW-0968">Cytoplasmic vesicle</keyword>
<evidence type="ECO:0000256" key="1">
    <source>
        <dbReference type="ARBA" id="ARBA00004279"/>
    </source>
</evidence>
<evidence type="ECO:0000256" key="10">
    <source>
        <dbReference type="SAM" id="Coils"/>
    </source>
</evidence>
<feature type="region of interest" description="Disordered" evidence="11">
    <location>
        <begin position="341"/>
        <end position="396"/>
    </location>
</feature>
<protein>
    <submittedName>
        <fullName evidence="12">NEDD4-binding protein 3</fullName>
    </submittedName>
</protein>
<evidence type="ECO:0000256" key="6">
    <source>
        <dbReference type="ARBA" id="ARBA00022902"/>
    </source>
</evidence>
<comment type="subcellular location">
    <subcellularLocation>
        <location evidence="2">Cell projection</location>
        <location evidence="2">Axon</location>
    </subcellularLocation>
    <subcellularLocation>
        <location evidence="1">Cell projection</location>
        <location evidence="1">Dendrite</location>
    </subcellularLocation>
    <subcellularLocation>
        <location evidence="3">Cytoplasmic vesicle</location>
    </subcellularLocation>
</comment>
<feature type="compositionally biased region" description="Low complexity" evidence="11">
    <location>
        <begin position="350"/>
        <end position="371"/>
    </location>
</feature>
<keyword evidence="8" id="KW-0966">Cell projection</keyword>
<evidence type="ECO:0000313" key="13">
    <source>
        <dbReference type="Proteomes" id="UP000006813"/>
    </source>
</evidence>
<dbReference type="GO" id="GO:0030425">
    <property type="term" value="C:dendrite"/>
    <property type="evidence" value="ECO:0007669"/>
    <property type="project" value="UniProtKB-SubCell"/>
</dbReference>
<dbReference type="PANTHER" id="PTHR32274:SF1">
    <property type="entry name" value="NEDD4-BINDING PROTEIN 3"/>
    <property type="match status" value="1"/>
</dbReference>